<protein>
    <recommendedName>
        <fullName evidence="3">6-bladed beta-propeller</fullName>
    </recommendedName>
</protein>
<name>A0ABY4GEH1_9BACT</name>
<keyword evidence="1" id="KW-0614">Plasmid</keyword>
<accession>A0ABY4GEH1</accession>
<gene>
    <name evidence="1" type="ORF">MUN86_27925</name>
</gene>
<reference evidence="1" key="1">
    <citation type="submission" date="2022-04" db="EMBL/GenBank/DDBJ databases">
        <title>Hymenobacter sp. isolated from the air.</title>
        <authorList>
            <person name="Won M."/>
            <person name="Lee C.-M."/>
            <person name="Woen H.-Y."/>
            <person name="Kwon S.-W."/>
        </authorList>
    </citation>
    <scope>NUCLEOTIDE SEQUENCE</scope>
    <source>
        <strain evidence="1">5420S-77</strain>
        <plasmid evidence="1">unnamed4</plasmid>
    </source>
</reference>
<geneLocation type="plasmid" evidence="1 2">
    <name>unnamed4</name>
</geneLocation>
<dbReference type="Proteomes" id="UP000830401">
    <property type="component" value="Plasmid unnamed4"/>
</dbReference>
<sequence>MAFSTTYPLDCGKHEILYLDADEDGNYIALLSNGEVWQNVGGNLSRLPLPRTFKAPRIRDLKAGHFVVIDAGAYSPSNGYIFNPFGELVRCFDAGDYIEQVLVHADRIVISYQDSGIVSGKKPSSDGVAVFGLDGERVYGLNSQYSYWMLHCYALCKLGKDSILAYSYTDFPLLEVRLTDFRVLQQPTPRDFEGSHALSPSYGNLIFYASYQDKTSFFWWDRKRKVKRFGHWPARYLWGIGAGKFVTVDARSFTIIDSMEMMRKEHHS</sequence>
<evidence type="ECO:0000313" key="1">
    <source>
        <dbReference type="EMBL" id="UOQ69284.1"/>
    </source>
</evidence>
<organism evidence="1 2">
    <name type="scientific">Hymenobacter volaticus</name>
    <dbReference type="NCBI Taxonomy" id="2932254"/>
    <lineage>
        <taxon>Bacteria</taxon>
        <taxon>Pseudomonadati</taxon>
        <taxon>Bacteroidota</taxon>
        <taxon>Cytophagia</taxon>
        <taxon>Cytophagales</taxon>
        <taxon>Hymenobacteraceae</taxon>
        <taxon>Hymenobacter</taxon>
    </lineage>
</organism>
<evidence type="ECO:0000313" key="2">
    <source>
        <dbReference type="Proteomes" id="UP000830401"/>
    </source>
</evidence>
<dbReference type="EMBL" id="CP095065">
    <property type="protein sequence ID" value="UOQ69284.1"/>
    <property type="molecule type" value="Genomic_DNA"/>
</dbReference>
<dbReference type="RefSeq" id="WP_245127039.1">
    <property type="nucleotide sequence ID" value="NZ_CP095065.1"/>
</dbReference>
<proteinExistence type="predicted"/>
<evidence type="ECO:0008006" key="3">
    <source>
        <dbReference type="Google" id="ProtNLM"/>
    </source>
</evidence>
<keyword evidence="2" id="KW-1185">Reference proteome</keyword>
<dbReference type="SUPFAM" id="SSF69322">
    <property type="entry name" value="Tricorn protease domain 2"/>
    <property type="match status" value="1"/>
</dbReference>